<evidence type="ECO:0000256" key="3">
    <source>
        <dbReference type="ARBA" id="ARBA00022692"/>
    </source>
</evidence>
<feature type="transmembrane region" description="Helical" evidence="7">
    <location>
        <begin position="231"/>
        <end position="249"/>
    </location>
</feature>
<comment type="similarity">
    <text evidence="2">Belongs to the DsbD family.</text>
</comment>
<feature type="transmembrane region" description="Helical" evidence="7">
    <location>
        <begin position="80"/>
        <end position="110"/>
    </location>
</feature>
<dbReference type="Proteomes" id="UP000183994">
    <property type="component" value="Unassembled WGS sequence"/>
</dbReference>
<gene>
    <name evidence="9" type="ORF">SAMN02745216_01845</name>
</gene>
<evidence type="ECO:0000256" key="4">
    <source>
        <dbReference type="ARBA" id="ARBA00022748"/>
    </source>
</evidence>
<dbReference type="OrthoDB" id="9803065at2"/>
<feature type="domain" description="Cytochrome C biogenesis protein transmembrane" evidence="8">
    <location>
        <begin position="76"/>
        <end position="248"/>
    </location>
</feature>
<evidence type="ECO:0000313" key="10">
    <source>
        <dbReference type="Proteomes" id="UP000183994"/>
    </source>
</evidence>
<name>A0A1M6K2D4_9BACT</name>
<dbReference type="InterPro" id="IPR003834">
    <property type="entry name" value="Cyt_c_assmbl_TM_dom"/>
</dbReference>
<feature type="transmembrane region" description="Helical" evidence="7">
    <location>
        <begin position="158"/>
        <end position="185"/>
    </location>
</feature>
<dbReference type="InterPro" id="IPR051790">
    <property type="entry name" value="Cytochrome_c-biogenesis_DsbD"/>
</dbReference>
<feature type="transmembrane region" description="Helical" evidence="7">
    <location>
        <begin position="116"/>
        <end position="137"/>
    </location>
</feature>
<keyword evidence="6 7" id="KW-0472">Membrane</keyword>
<evidence type="ECO:0000256" key="7">
    <source>
        <dbReference type="SAM" id="Phobius"/>
    </source>
</evidence>
<feature type="transmembrane region" description="Helical" evidence="7">
    <location>
        <begin position="6"/>
        <end position="36"/>
    </location>
</feature>
<keyword evidence="5 7" id="KW-1133">Transmembrane helix</keyword>
<evidence type="ECO:0000256" key="5">
    <source>
        <dbReference type="ARBA" id="ARBA00022989"/>
    </source>
</evidence>
<proteinExistence type="inferred from homology"/>
<organism evidence="9 10">
    <name type="scientific">Desulfatibacillum alkenivorans DSM 16219</name>
    <dbReference type="NCBI Taxonomy" id="1121393"/>
    <lineage>
        <taxon>Bacteria</taxon>
        <taxon>Pseudomonadati</taxon>
        <taxon>Thermodesulfobacteriota</taxon>
        <taxon>Desulfobacteria</taxon>
        <taxon>Desulfobacterales</taxon>
        <taxon>Desulfatibacillaceae</taxon>
        <taxon>Desulfatibacillum</taxon>
    </lineage>
</organism>
<evidence type="ECO:0000256" key="2">
    <source>
        <dbReference type="ARBA" id="ARBA00006143"/>
    </source>
</evidence>
<evidence type="ECO:0000256" key="6">
    <source>
        <dbReference type="ARBA" id="ARBA00023136"/>
    </source>
</evidence>
<accession>A0A1M6K2D4</accession>
<dbReference type="Pfam" id="PF02683">
    <property type="entry name" value="DsbD_TM"/>
    <property type="match status" value="1"/>
</dbReference>
<dbReference type="PANTHER" id="PTHR31272:SF4">
    <property type="entry name" value="CYTOCHROME C-TYPE BIOGENESIS PROTEIN HI_1454-RELATED"/>
    <property type="match status" value="1"/>
</dbReference>
<keyword evidence="10" id="KW-1185">Reference proteome</keyword>
<dbReference type="GO" id="GO:0017004">
    <property type="term" value="P:cytochrome complex assembly"/>
    <property type="evidence" value="ECO:0007669"/>
    <property type="project" value="UniProtKB-KW"/>
</dbReference>
<dbReference type="STRING" id="1121393.SAMN02745216_01845"/>
<dbReference type="AlphaFoldDB" id="A0A1M6K2D4"/>
<evidence type="ECO:0000259" key="8">
    <source>
        <dbReference type="Pfam" id="PF02683"/>
    </source>
</evidence>
<dbReference type="EMBL" id="FQZU01000008">
    <property type="protein sequence ID" value="SHJ53103.1"/>
    <property type="molecule type" value="Genomic_DNA"/>
</dbReference>
<dbReference type="GO" id="GO:0016020">
    <property type="term" value="C:membrane"/>
    <property type="evidence" value="ECO:0007669"/>
    <property type="project" value="UniProtKB-SubCell"/>
</dbReference>
<sequence>MFQTDVSFFAALIQGLLSFFSPCVLPLVPAYFAFLAGASLDQLVDRPGGKERKDLVFHDREGAPPGPEPEAVQKKIRRRLILSTILFCAGFSFVFTAFGMTTSALGALLLEHMATIRIAGGIVVIILALHVMGLFHIKALDVEKRFHFAERPASMIGMFMVGMAFGAGWTPCMGPFIMSVLMMAANQETAIRGGALLAVYSIGLAAPFLILAIFVNLLLEFLAKAKKYMRFIMPTAGGVMFLLGVALILDWI</sequence>
<keyword evidence="3 7" id="KW-0812">Transmembrane</keyword>
<dbReference type="RefSeq" id="WP_073475126.1">
    <property type="nucleotide sequence ID" value="NZ_FQZU01000008.1"/>
</dbReference>
<keyword evidence="4" id="KW-0201">Cytochrome c-type biogenesis</keyword>
<protein>
    <submittedName>
        <fullName evidence="9">Cytochrome c-type biogenesis protein</fullName>
    </submittedName>
</protein>
<comment type="subcellular location">
    <subcellularLocation>
        <location evidence="1">Membrane</location>
        <topology evidence="1">Multi-pass membrane protein</topology>
    </subcellularLocation>
</comment>
<feature type="transmembrane region" description="Helical" evidence="7">
    <location>
        <begin position="197"/>
        <end position="219"/>
    </location>
</feature>
<dbReference type="PANTHER" id="PTHR31272">
    <property type="entry name" value="CYTOCHROME C-TYPE BIOGENESIS PROTEIN HI_1454-RELATED"/>
    <property type="match status" value="1"/>
</dbReference>
<evidence type="ECO:0000313" key="9">
    <source>
        <dbReference type="EMBL" id="SHJ53103.1"/>
    </source>
</evidence>
<reference evidence="10" key="1">
    <citation type="submission" date="2016-11" db="EMBL/GenBank/DDBJ databases">
        <authorList>
            <person name="Varghese N."/>
            <person name="Submissions S."/>
        </authorList>
    </citation>
    <scope>NUCLEOTIDE SEQUENCE [LARGE SCALE GENOMIC DNA]</scope>
    <source>
        <strain evidence="10">DSM 16219</strain>
    </source>
</reference>
<evidence type="ECO:0000256" key="1">
    <source>
        <dbReference type="ARBA" id="ARBA00004141"/>
    </source>
</evidence>